<dbReference type="InterPro" id="IPR032675">
    <property type="entry name" value="LRR_dom_sf"/>
</dbReference>
<reference evidence="4" key="1">
    <citation type="journal article" date="2023" name="PhytoFront">
        <title>Draft Genome Resources of Seven Strains of Tilletia horrida, Causal Agent of Kernel Smut of Rice.</title>
        <authorList>
            <person name="Khanal S."/>
            <person name="Antony Babu S."/>
            <person name="Zhou X.G."/>
        </authorList>
    </citation>
    <scope>NUCLEOTIDE SEQUENCE</scope>
    <source>
        <strain evidence="4">TX3</strain>
    </source>
</reference>
<sequence length="605" mass="66155">MSTPTTGPALPAVGARFMLKGERGTVRYVGPVPPAKGDWLGVEWDNAARGKHDGTSADGTRYFTCRQPGAGSFLRPSPKAKLDLGSPFLAALRSRYALVPTFNAADTQQHAHHSRKNLAEIEIEVPNVDALFAKELVLGRLRTVGVGSRAEAVHGSVEKEVEDGDAEKEVSCALDLEAGEQPGDIAKAIPNVKELDMSRSLLQDWDEVSKITKELPFLDTLLLHFNRFAPLQAAPPAESFARVRHLGLDGNLISWVEILVLSSSLPQLERLDMRRNKLRSFATASDSHKPLKEASDAQPLPRLKSLHLQENELHDWLDLVDALAQLPQLSQLVLSSNSFSSVPRPSEPDTRRFPALTDLAIDKNPLLEWTDVDALASRCCPPPSGGDPLASGRLVSLSVGGAEEASPPLAQGLDARDVRAIAVARIPTLQHVNGTLIRAAERRDAEIWYLGRVAEEALDDETRRHRHPRFDVLSQVHGFTKEDSAKRAHVEETETLRSRLIELRVIRARSTPPQLEDTDNEAKGSVKLLGTAPIRSSMTKIAKACGLKSREIKELWASLAPANDGADEADAASDLERRITVCLDNPSKELGWYGVQNGDYLLVVL</sequence>
<dbReference type="Gene3D" id="3.80.10.10">
    <property type="entry name" value="Ribonuclease Inhibitor"/>
    <property type="match status" value="2"/>
</dbReference>
<dbReference type="SMART" id="SM01052">
    <property type="entry name" value="CAP_GLY"/>
    <property type="match status" value="1"/>
</dbReference>
<dbReference type="SMART" id="SM00369">
    <property type="entry name" value="LRR_TYP"/>
    <property type="match status" value="3"/>
</dbReference>
<dbReference type="PROSITE" id="PS50245">
    <property type="entry name" value="CAP_GLY_2"/>
    <property type="match status" value="1"/>
</dbReference>
<evidence type="ECO:0000313" key="4">
    <source>
        <dbReference type="EMBL" id="KAK0540258.1"/>
    </source>
</evidence>
<comment type="caution">
    <text evidence="4">The sequence shown here is derived from an EMBL/GenBank/DDBJ whole genome shotgun (WGS) entry which is preliminary data.</text>
</comment>
<dbReference type="Gene3D" id="2.30.30.190">
    <property type="entry name" value="CAP Gly-rich-like domain"/>
    <property type="match status" value="1"/>
</dbReference>
<dbReference type="AlphaFoldDB" id="A0AAN6GH88"/>
<keyword evidence="5" id="KW-1185">Reference proteome</keyword>
<dbReference type="Pfam" id="PF01302">
    <property type="entry name" value="CAP_GLY"/>
    <property type="match status" value="1"/>
</dbReference>
<dbReference type="PANTHER" id="PTHR45617:SF169">
    <property type="entry name" value="LRRCT DOMAIN-CONTAINING PROTEIN"/>
    <property type="match status" value="1"/>
</dbReference>
<evidence type="ECO:0000256" key="2">
    <source>
        <dbReference type="ARBA" id="ARBA00022737"/>
    </source>
</evidence>
<name>A0AAN6GH88_9BASI</name>
<proteinExistence type="predicted"/>
<keyword evidence="2" id="KW-0677">Repeat</keyword>
<dbReference type="InterPro" id="IPR036859">
    <property type="entry name" value="CAP-Gly_dom_sf"/>
</dbReference>
<feature type="domain" description="CAP-Gly" evidence="3">
    <location>
        <begin position="30"/>
        <end position="75"/>
    </location>
</feature>
<dbReference type="SUPFAM" id="SSF74924">
    <property type="entry name" value="Cap-Gly domain"/>
    <property type="match status" value="1"/>
</dbReference>
<protein>
    <recommendedName>
        <fullName evidence="3">CAP-Gly domain-containing protein</fullName>
    </recommendedName>
</protein>
<dbReference type="SUPFAM" id="SSF52058">
    <property type="entry name" value="L domain-like"/>
    <property type="match status" value="1"/>
</dbReference>
<dbReference type="EMBL" id="JAPDMQ010000016">
    <property type="protein sequence ID" value="KAK0540258.1"/>
    <property type="molecule type" value="Genomic_DNA"/>
</dbReference>
<dbReference type="InterPro" id="IPR003591">
    <property type="entry name" value="Leu-rich_rpt_typical-subtyp"/>
</dbReference>
<evidence type="ECO:0000259" key="3">
    <source>
        <dbReference type="PROSITE" id="PS50245"/>
    </source>
</evidence>
<evidence type="ECO:0000256" key="1">
    <source>
        <dbReference type="ARBA" id="ARBA00022614"/>
    </source>
</evidence>
<gene>
    <name evidence="4" type="ORF">OC842_000553</name>
</gene>
<dbReference type="Proteomes" id="UP001176521">
    <property type="component" value="Unassembled WGS sequence"/>
</dbReference>
<dbReference type="PANTHER" id="PTHR45617">
    <property type="entry name" value="LEUCINE RICH REPEAT FAMILY PROTEIN"/>
    <property type="match status" value="1"/>
</dbReference>
<dbReference type="InterPro" id="IPR000938">
    <property type="entry name" value="CAP-Gly_domain"/>
</dbReference>
<keyword evidence="1" id="KW-0433">Leucine-rich repeat</keyword>
<accession>A0AAN6GH88</accession>
<evidence type="ECO:0000313" key="5">
    <source>
        <dbReference type="Proteomes" id="UP001176521"/>
    </source>
</evidence>
<organism evidence="4 5">
    <name type="scientific">Tilletia horrida</name>
    <dbReference type="NCBI Taxonomy" id="155126"/>
    <lineage>
        <taxon>Eukaryota</taxon>
        <taxon>Fungi</taxon>
        <taxon>Dikarya</taxon>
        <taxon>Basidiomycota</taxon>
        <taxon>Ustilaginomycotina</taxon>
        <taxon>Exobasidiomycetes</taxon>
        <taxon>Tilletiales</taxon>
        <taxon>Tilletiaceae</taxon>
        <taxon>Tilletia</taxon>
    </lineage>
</organism>